<evidence type="ECO:0000256" key="1">
    <source>
        <dbReference type="ARBA" id="ARBA00008894"/>
    </source>
</evidence>
<dbReference type="Proteomes" id="UP000604825">
    <property type="component" value="Unassembled WGS sequence"/>
</dbReference>
<evidence type="ECO:0000256" key="2">
    <source>
        <dbReference type="ARBA" id="ARBA00022614"/>
    </source>
</evidence>
<dbReference type="AlphaFoldDB" id="A0A811QPB8"/>
<evidence type="ECO:0000259" key="7">
    <source>
        <dbReference type="Pfam" id="PF18052"/>
    </source>
</evidence>
<evidence type="ECO:0000256" key="4">
    <source>
        <dbReference type="ARBA" id="ARBA00022741"/>
    </source>
</evidence>
<dbReference type="GO" id="GO:0000166">
    <property type="term" value="F:nucleotide binding"/>
    <property type="evidence" value="ECO:0007669"/>
    <property type="project" value="UniProtKB-KW"/>
</dbReference>
<evidence type="ECO:0000313" key="9">
    <source>
        <dbReference type="Proteomes" id="UP000604825"/>
    </source>
</evidence>
<dbReference type="Pfam" id="PF18052">
    <property type="entry name" value="Rx_N"/>
    <property type="match status" value="1"/>
</dbReference>
<evidence type="ECO:0000256" key="3">
    <source>
        <dbReference type="ARBA" id="ARBA00022737"/>
    </source>
</evidence>
<feature type="compositionally biased region" description="Low complexity" evidence="6">
    <location>
        <begin position="152"/>
        <end position="166"/>
    </location>
</feature>
<evidence type="ECO:0000313" key="8">
    <source>
        <dbReference type="EMBL" id="CAD6258017.1"/>
    </source>
</evidence>
<dbReference type="CDD" id="cd14798">
    <property type="entry name" value="RX-CC_like"/>
    <property type="match status" value="1"/>
</dbReference>
<accession>A0A811QPB8</accession>
<evidence type="ECO:0000256" key="5">
    <source>
        <dbReference type="ARBA" id="ARBA00022821"/>
    </source>
</evidence>
<dbReference type="EMBL" id="CAJGYO010000010">
    <property type="protein sequence ID" value="CAD6258017.1"/>
    <property type="molecule type" value="Genomic_DNA"/>
</dbReference>
<feature type="region of interest" description="Disordered" evidence="6">
    <location>
        <begin position="147"/>
        <end position="166"/>
    </location>
</feature>
<keyword evidence="4" id="KW-0547">Nucleotide-binding</keyword>
<keyword evidence="9" id="KW-1185">Reference proteome</keyword>
<dbReference type="GO" id="GO:0006952">
    <property type="term" value="P:defense response"/>
    <property type="evidence" value="ECO:0007669"/>
    <property type="project" value="UniProtKB-KW"/>
</dbReference>
<comment type="caution">
    <text evidence="8">The sequence shown here is derived from an EMBL/GenBank/DDBJ whole genome shotgun (WGS) entry which is preliminary data.</text>
</comment>
<comment type="similarity">
    <text evidence="1">Belongs to the disease resistance NB-LRR family.</text>
</comment>
<organism evidence="8 9">
    <name type="scientific">Miscanthus lutarioriparius</name>
    <dbReference type="NCBI Taxonomy" id="422564"/>
    <lineage>
        <taxon>Eukaryota</taxon>
        <taxon>Viridiplantae</taxon>
        <taxon>Streptophyta</taxon>
        <taxon>Embryophyta</taxon>
        <taxon>Tracheophyta</taxon>
        <taxon>Spermatophyta</taxon>
        <taxon>Magnoliopsida</taxon>
        <taxon>Liliopsida</taxon>
        <taxon>Poales</taxon>
        <taxon>Poaceae</taxon>
        <taxon>PACMAD clade</taxon>
        <taxon>Panicoideae</taxon>
        <taxon>Andropogonodae</taxon>
        <taxon>Andropogoneae</taxon>
        <taxon>Saccharinae</taxon>
        <taxon>Miscanthus</taxon>
    </lineage>
</organism>
<gene>
    <name evidence="8" type="ORF">NCGR_LOCUS41500</name>
</gene>
<evidence type="ECO:0000256" key="6">
    <source>
        <dbReference type="SAM" id="MobiDB-lite"/>
    </source>
</evidence>
<dbReference type="OrthoDB" id="5279713at2759"/>
<dbReference type="Gene3D" id="1.20.5.4130">
    <property type="match status" value="1"/>
</dbReference>
<dbReference type="InterPro" id="IPR038005">
    <property type="entry name" value="RX-like_CC"/>
</dbReference>
<sequence>MVAVLAVLASYIQHMLVNMAKEEVHILLGVTWEIDKMGVRLGDLKNFLTDADRRNITDLSVKAWVGELRDAMYDATNILDLCQLKAMEQGRSRDMGCFNPLLFCMRTPLHAHDIGNRIKNLSKRLDDIKARDASFNFINLGSYEDDESMKASFGSSTRESSGSLDGSRLVGTPPVIHSFIKTFKQEPVQQVYIIFFVGKVHGIFMVL</sequence>
<reference evidence="8" key="1">
    <citation type="submission" date="2020-10" db="EMBL/GenBank/DDBJ databases">
        <authorList>
            <person name="Han B."/>
            <person name="Lu T."/>
            <person name="Zhao Q."/>
            <person name="Huang X."/>
            <person name="Zhao Y."/>
        </authorList>
    </citation>
    <scope>NUCLEOTIDE SEQUENCE</scope>
</reference>
<protein>
    <recommendedName>
        <fullName evidence="7">Disease resistance N-terminal domain-containing protein</fullName>
    </recommendedName>
</protein>
<feature type="domain" description="Disease resistance N-terminal" evidence="7">
    <location>
        <begin position="14"/>
        <end position="92"/>
    </location>
</feature>
<keyword evidence="5" id="KW-0611">Plant defense</keyword>
<name>A0A811QPB8_9POAL</name>
<keyword evidence="2" id="KW-0433">Leucine-rich repeat</keyword>
<proteinExistence type="inferred from homology"/>
<dbReference type="InterPro" id="IPR041118">
    <property type="entry name" value="Rx_N"/>
</dbReference>
<keyword evidence="3" id="KW-0677">Repeat</keyword>